<dbReference type="EC" id="3.4.22.-" evidence="11"/>
<keyword evidence="7" id="KW-0788">Thiol protease</keyword>
<keyword evidence="9 11" id="KW-0072">Autophagy</keyword>
<dbReference type="GO" id="GO:0004197">
    <property type="term" value="F:cysteine-type endopeptidase activity"/>
    <property type="evidence" value="ECO:0007669"/>
    <property type="project" value="TreeGrafter"/>
</dbReference>
<dbReference type="KEGG" id="goe:100904046"/>
<evidence type="ECO:0000256" key="1">
    <source>
        <dbReference type="ARBA" id="ARBA00004496"/>
    </source>
</evidence>
<dbReference type="PANTHER" id="PTHR22624:SF52">
    <property type="entry name" value="CYSTEINE PROTEASE"/>
    <property type="match status" value="1"/>
</dbReference>
<evidence type="ECO:0000256" key="11">
    <source>
        <dbReference type="RuleBase" id="RU363115"/>
    </source>
</evidence>
<evidence type="ECO:0000256" key="9">
    <source>
        <dbReference type="ARBA" id="ARBA00023006"/>
    </source>
</evidence>
<dbReference type="CTD" id="23192"/>
<keyword evidence="3" id="KW-0813">Transport</keyword>
<comment type="catalytic activity">
    <reaction evidence="10">
        <text>[protein]-C-terminal L-amino acid-glycyl-phosphatidylethanolamide + H2O = [protein]-C-terminal L-amino acid-glycine + a 1,2-diacyl-sn-glycero-3-phosphoethanolamine</text>
        <dbReference type="Rhea" id="RHEA:67548"/>
        <dbReference type="Rhea" id="RHEA-COMP:17323"/>
        <dbReference type="Rhea" id="RHEA-COMP:17324"/>
        <dbReference type="ChEBI" id="CHEBI:15377"/>
        <dbReference type="ChEBI" id="CHEBI:64612"/>
        <dbReference type="ChEBI" id="CHEBI:172940"/>
        <dbReference type="ChEBI" id="CHEBI:172941"/>
    </reaction>
    <physiologicalReaction direction="left-to-right" evidence="10">
        <dbReference type="Rhea" id="RHEA:67549"/>
    </physiologicalReaction>
</comment>
<evidence type="ECO:0000256" key="5">
    <source>
        <dbReference type="ARBA" id="ARBA00022670"/>
    </source>
</evidence>
<dbReference type="AlphaFoldDB" id="A0AAJ6VYK5"/>
<gene>
    <name evidence="14" type="primary">LOC100904046</name>
</gene>
<evidence type="ECO:0000313" key="14">
    <source>
        <dbReference type="RefSeq" id="XP_003744760.1"/>
    </source>
</evidence>
<dbReference type="GO" id="GO:0015031">
    <property type="term" value="P:protein transport"/>
    <property type="evidence" value="ECO:0007669"/>
    <property type="project" value="UniProtKB-KW"/>
</dbReference>
<protein>
    <recommendedName>
        <fullName evidence="11">Cysteine protease</fullName>
        <ecNumber evidence="11">3.4.22.-</ecNumber>
    </recommendedName>
</protein>
<dbReference type="GO" id="GO:0000045">
    <property type="term" value="P:autophagosome assembly"/>
    <property type="evidence" value="ECO:0007669"/>
    <property type="project" value="TreeGrafter"/>
</dbReference>
<reference evidence="14" key="1">
    <citation type="submission" date="2025-08" db="UniProtKB">
        <authorList>
            <consortium name="RefSeq"/>
        </authorList>
    </citation>
    <scope>IDENTIFICATION</scope>
</reference>
<dbReference type="GO" id="GO:0016485">
    <property type="term" value="P:protein processing"/>
    <property type="evidence" value="ECO:0007669"/>
    <property type="project" value="TreeGrafter"/>
</dbReference>
<evidence type="ECO:0000256" key="3">
    <source>
        <dbReference type="ARBA" id="ARBA00022448"/>
    </source>
</evidence>
<evidence type="ECO:0000256" key="2">
    <source>
        <dbReference type="ARBA" id="ARBA00010958"/>
    </source>
</evidence>
<dbReference type="GO" id="GO:0035973">
    <property type="term" value="P:aggrephagy"/>
    <property type="evidence" value="ECO:0007669"/>
    <property type="project" value="TreeGrafter"/>
</dbReference>
<evidence type="ECO:0000259" key="12">
    <source>
        <dbReference type="Pfam" id="PF03416"/>
    </source>
</evidence>
<dbReference type="GeneID" id="100904046"/>
<keyword evidence="4 11" id="KW-0963">Cytoplasm</keyword>
<evidence type="ECO:0000256" key="6">
    <source>
        <dbReference type="ARBA" id="ARBA00022801"/>
    </source>
</evidence>
<organism evidence="13 14">
    <name type="scientific">Galendromus occidentalis</name>
    <name type="common">western predatory mite</name>
    <dbReference type="NCBI Taxonomy" id="34638"/>
    <lineage>
        <taxon>Eukaryota</taxon>
        <taxon>Metazoa</taxon>
        <taxon>Ecdysozoa</taxon>
        <taxon>Arthropoda</taxon>
        <taxon>Chelicerata</taxon>
        <taxon>Arachnida</taxon>
        <taxon>Acari</taxon>
        <taxon>Parasitiformes</taxon>
        <taxon>Mesostigmata</taxon>
        <taxon>Gamasina</taxon>
        <taxon>Phytoseioidea</taxon>
        <taxon>Phytoseiidae</taxon>
        <taxon>Typhlodrominae</taxon>
        <taxon>Galendromus</taxon>
    </lineage>
</organism>
<keyword evidence="6 11" id="KW-0378">Hydrolase</keyword>
<dbReference type="PANTHER" id="PTHR22624">
    <property type="entry name" value="CYSTEINE PROTEASE ATG4"/>
    <property type="match status" value="1"/>
</dbReference>
<evidence type="ECO:0000313" key="13">
    <source>
        <dbReference type="Proteomes" id="UP000694867"/>
    </source>
</evidence>
<evidence type="ECO:0000256" key="7">
    <source>
        <dbReference type="ARBA" id="ARBA00022807"/>
    </source>
</evidence>
<keyword evidence="13" id="KW-1185">Reference proteome</keyword>
<keyword evidence="5 11" id="KW-0645">Protease</keyword>
<comment type="function">
    <text evidence="11">Cysteine protease that plays a key role in autophagy by mediating both proteolytic activation and delipidation of ATG8 family proteins.</text>
</comment>
<evidence type="ECO:0000256" key="4">
    <source>
        <dbReference type="ARBA" id="ARBA00022490"/>
    </source>
</evidence>
<accession>A0AAJ6VYK5</accession>
<proteinExistence type="inferred from homology"/>
<dbReference type="GO" id="GO:0000423">
    <property type="term" value="P:mitophagy"/>
    <property type="evidence" value="ECO:0007669"/>
    <property type="project" value="TreeGrafter"/>
</dbReference>
<sequence length="488" mass="55249">MAAMTDAYMSFLQGINSRSFPRIKLRSSSAQASSCLNDSLQHRCHSQESFVDLGEENQDVFRRSTSLPSLDQVDGYLSNSLSPGQGQESTSEAVKNRVRGWWANMKYGWNAMNSGAQIDISDLSGADPIYLLGHVYHNKNNSASFKNFFADFSTRLWFTYRQDFQPMQSTGHTSDSGWGCMLRSAQMMLAEAFIFHLLGRQWRWCPQQQQQEHGVHRKIIKWFSDDPDTTEAPFSVHNMVRAAAHCGKKAGDWFGPSTAAYLLKRCLEEAAGVADSKEIFEQMAIYVAQDCTIYTQDVLDLCTSDPNIEWKSVVLLIPVRLGGERVNVNYIHCIKEILAYQNCLGIIGGKPRHSLYFVGFQGKKLVYLDPHYLQKTTDTSRLNFSVNSFHCTTARKVSFSKLDPSATIGFYCKTRRDFESFQSIMQSVTESCPQNQGYPVFIISEGSSALVNQLNPLETSQERILRVHRNIITPQGTVRRESEEYVVL</sequence>
<dbReference type="SUPFAM" id="SSF54001">
    <property type="entry name" value="Cysteine proteinases"/>
    <property type="match status" value="1"/>
</dbReference>
<dbReference type="InterPro" id="IPR046792">
    <property type="entry name" value="Peptidase_C54_cat"/>
</dbReference>
<feature type="domain" description="Peptidase C54 catalytic" evidence="12">
    <location>
        <begin position="146"/>
        <end position="422"/>
    </location>
</feature>
<evidence type="ECO:0000256" key="10">
    <source>
        <dbReference type="ARBA" id="ARBA00029362"/>
    </source>
</evidence>
<dbReference type="Pfam" id="PF03416">
    <property type="entry name" value="Peptidase_C54"/>
    <property type="match status" value="1"/>
</dbReference>
<name>A0AAJ6VYK5_9ACAR</name>
<evidence type="ECO:0000256" key="8">
    <source>
        <dbReference type="ARBA" id="ARBA00022927"/>
    </source>
</evidence>
<dbReference type="InterPro" id="IPR038765">
    <property type="entry name" value="Papain-like_cys_pep_sf"/>
</dbReference>
<keyword evidence="8 11" id="KW-0653">Protein transport</keyword>
<dbReference type="Proteomes" id="UP000694867">
    <property type="component" value="Unplaced"/>
</dbReference>
<dbReference type="GO" id="GO:0019786">
    <property type="term" value="F:protein-phosphatidylethanolamide deconjugating activity"/>
    <property type="evidence" value="ECO:0007669"/>
    <property type="project" value="InterPro"/>
</dbReference>
<dbReference type="InterPro" id="IPR005078">
    <property type="entry name" value="Peptidase_C54"/>
</dbReference>
<dbReference type="RefSeq" id="XP_003744760.1">
    <property type="nucleotide sequence ID" value="XM_003744712.2"/>
</dbReference>
<comment type="similarity">
    <text evidence="2 11">Belongs to the peptidase C54 family.</text>
</comment>
<dbReference type="GO" id="GO:0005737">
    <property type="term" value="C:cytoplasm"/>
    <property type="evidence" value="ECO:0007669"/>
    <property type="project" value="UniProtKB-SubCell"/>
</dbReference>
<dbReference type="GO" id="GO:0034727">
    <property type="term" value="P:piecemeal microautophagy of the nucleus"/>
    <property type="evidence" value="ECO:0007669"/>
    <property type="project" value="TreeGrafter"/>
</dbReference>
<comment type="subcellular location">
    <subcellularLocation>
        <location evidence="1 11">Cytoplasm</location>
    </subcellularLocation>
</comment>